<evidence type="ECO:0000313" key="2">
    <source>
        <dbReference type="EMBL" id="WZN44651.1"/>
    </source>
</evidence>
<dbReference type="EMBL" id="CP150096">
    <property type="protein sequence ID" value="WZN44651.1"/>
    <property type="molecule type" value="Genomic_DNA"/>
</dbReference>
<dbReference type="EMBL" id="CP150096">
    <property type="protein sequence ID" value="WZN44641.1"/>
    <property type="molecule type" value="Genomic_DNA"/>
</dbReference>
<keyword evidence="3" id="KW-1185">Reference proteome</keyword>
<organism evidence="1 3">
    <name type="scientific">Chitinophaga caseinilytica</name>
    <dbReference type="NCBI Taxonomy" id="2267521"/>
    <lineage>
        <taxon>Bacteria</taxon>
        <taxon>Pseudomonadati</taxon>
        <taxon>Bacteroidota</taxon>
        <taxon>Chitinophagia</taxon>
        <taxon>Chitinophagales</taxon>
        <taxon>Chitinophagaceae</taxon>
        <taxon>Chitinophaga</taxon>
    </lineage>
</organism>
<sequence length="102" mass="12585">MDQALIEELDRCWDYEEGFFGRLRQGFFEEELYQNFIGILKRITIRTEETMIPYDLVHLLWYVPLFMEWQRERVVRVMSNEEYEIKKTNVENELERIFGVPI</sequence>
<protein>
    <submittedName>
        <fullName evidence="1">Uncharacterized protein</fullName>
    </submittedName>
</protein>
<accession>A0ABZ2YXB7</accession>
<dbReference type="RefSeq" id="WP_341839420.1">
    <property type="nucleotide sequence ID" value="NZ_CP149792.1"/>
</dbReference>
<dbReference type="Proteomes" id="UP001449657">
    <property type="component" value="Chromosome"/>
</dbReference>
<name>A0ABZ2YXB7_9BACT</name>
<evidence type="ECO:0000313" key="1">
    <source>
        <dbReference type="EMBL" id="WZN44641.1"/>
    </source>
</evidence>
<gene>
    <name evidence="1" type="ORF">WJU22_17230</name>
    <name evidence="2" type="ORF">WJU22_17280</name>
</gene>
<evidence type="ECO:0000313" key="3">
    <source>
        <dbReference type="Proteomes" id="UP001449657"/>
    </source>
</evidence>
<proteinExistence type="predicted"/>
<reference evidence="1 3" key="1">
    <citation type="submission" date="2024-03" db="EMBL/GenBank/DDBJ databases">
        <title>Chitinophaga caseinilytica sp. nov., a casein hydrolysing bacterium isolated from forest soil.</title>
        <authorList>
            <person name="Lee D.S."/>
            <person name="Han D.M."/>
            <person name="Baek J.H."/>
            <person name="Choi D.G."/>
            <person name="Jeon J.H."/>
            <person name="Jeon C.O."/>
        </authorList>
    </citation>
    <scope>NUCLEOTIDE SEQUENCE [LARGE SCALE GENOMIC DNA]</scope>
    <source>
        <strain evidence="1 3">KACC 19118</strain>
    </source>
</reference>